<dbReference type="PANTHER" id="PTHR22916">
    <property type="entry name" value="GLYCOSYLTRANSFERASE"/>
    <property type="match status" value="1"/>
</dbReference>
<evidence type="ECO:0000313" key="3">
    <source>
        <dbReference type="Proteomes" id="UP000095384"/>
    </source>
</evidence>
<protein>
    <submittedName>
        <fullName evidence="2">Hyaluronan synthase</fullName>
        <ecNumber evidence="2">2.4.1.212</ecNumber>
    </submittedName>
</protein>
<dbReference type="PANTHER" id="PTHR22916:SF3">
    <property type="entry name" value="UDP-GLCNAC:BETAGAL BETA-1,3-N-ACETYLGLUCOSAMINYLTRANSFERASE-LIKE PROTEIN 1"/>
    <property type="match status" value="1"/>
</dbReference>
<dbReference type="InterPro" id="IPR001173">
    <property type="entry name" value="Glyco_trans_2-like"/>
</dbReference>
<dbReference type="SUPFAM" id="SSF53448">
    <property type="entry name" value="Nucleotide-diphospho-sugar transferases"/>
    <property type="match status" value="1"/>
</dbReference>
<gene>
    <name evidence="2" type="primary">hyaD_1</name>
    <name evidence="2" type="ORF">ERS852417_00560</name>
</gene>
<dbReference type="EC" id="2.4.1.212" evidence="2"/>
<dbReference type="AlphaFoldDB" id="A0A173Y0T3"/>
<dbReference type="EMBL" id="CYYW01000003">
    <property type="protein sequence ID" value="CUN56747.1"/>
    <property type="molecule type" value="Genomic_DNA"/>
</dbReference>
<keyword evidence="2" id="KW-0808">Transferase</keyword>
<feature type="domain" description="Glycosyltransferase 2-like" evidence="1">
    <location>
        <begin position="14"/>
        <end position="135"/>
    </location>
</feature>
<evidence type="ECO:0000313" key="2">
    <source>
        <dbReference type="EMBL" id="CUN56747.1"/>
    </source>
</evidence>
<organism evidence="2 3">
    <name type="scientific">Agathobacter rectalis</name>
    <dbReference type="NCBI Taxonomy" id="39491"/>
    <lineage>
        <taxon>Bacteria</taxon>
        <taxon>Bacillati</taxon>
        <taxon>Bacillota</taxon>
        <taxon>Clostridia</taxon>
        <taxon>Lachnospirales</taxon>
        <taxon>Lachnospiraceae</taxon>
        <taxon>Agathobacter</taxon>
    </lineage>
</organism>
<dbReference type="CDD" id="cd00761">
    <property type="entry name" value="Glyco_tranf_GTA_type"/>
    <property type="match status" value="1"/>
</dbReference>
<proteinExistence type="predicted"/>
<name>A0A173Y0T3_9FIRM</name>
<dbReference type="InterPro" id="IPR029044">
    <property type="entry name" value="Nucleotide-diphossugar_trans"/>
</dbReference>
<dbReference type="GO" id="GO:0050501">
    <property type="term" value="F:hyaluronan synthase activity"/>
    <property type="evidence" value="ECO:0007669"/>
    <property type="project" value="UniProtKB-EC"/>
</dbReference>
<dbReference type="Proteomes" id="UP000095384">
    <property type="component" value="Unassembled WGS sequence"/>
</dbReference>
<evidence type="ECO:0000259" key="1">
    <source>
        <dbReference type="Pfam" id="PF00535"/>
    </source>
</evidence>
<accession>A0A173Y0T3</accession>
<sequence>MEKNIIKNKKPYISVIIPVYNVEKYLKKCLDSVLDNTFKDLEVICVDDGSTDHSMDILKFYEKRDTRIKVLYQDRKGPAAARNKALDVAQGEYINFVDSDDFVSFNAYEIMAKVCKQYDLDIMIFGANAFPAQEAPEWIWNIINTRANFYKNCDGGKVVFDEKAARPFLWMHCLRRELLELPMKLRFDESMMLGEDQLFQFQYFLNAKNIMVIEDKLYNYRIARSGSLMQMYSSRKIKKVDIHLMLVQKLIDSWKENGAFKYQEDRLITWSINFLYFSIIDLPKNYQIKYAKKIIELLEKNKFHTYLIADYEMERFKELSEWSMIEIEDGNENMEMEILKQKIEREKYEIQETLKSRAFKLGRKFVKKQDRIDLKIFDEI</sequence>
<reference evidence="2 3" key="1">
    <citation type="submission" date="2015-09" db="EMBL/GenBank/DDBJ databases">
        <authorList>
            <consortium name="Pathogen Informatics"/>
        </authorList>
    </citation>
    <scope>NUCLEOTIDE SEQUENCE [LARGE SCALE GENOMIC DNA]</scope>
    <source>
        <strain evidence="2 3">2789STDY5608860</strain>
    </source>
</reference>
<dbReference type="Gene3D" id="3.90.550.10">
    <property type="entry name" value="Spore Coat Polysaccharide Biosynthesis Protein SpsA, Chain A"/>
    <property type="match status" value="1"/>
</dbReference>
<keyword evidence="2" id="KW-0328">Glycosyltransferase</keyword>
<dbReference type="RefSeq" id="WP_055223066.1">
    <property type="nucleotide sequence ID" value="NZ_CYYW01000003.1"/>
</dbReference>
<dbReference type="Pfam" id="PF00535">
    <property type="entry name" value="Glycos_transf_2"/>
    <property type="match status" value="1"/>
</dbReference>